<dbReference type="PANTHER" id="PTHR43040">
    <property type="entry name" value="RIBONUCLEASE D"/>
    <property type="match status" value="1"/>
</dbReference>
<dbReference type="STRING" id="321146.A0A139HPL3"/>
<dbReference type="Pfam" id="PF12396">
    <property type="entry name" value="DUF3659"/>
    <property type="match status" value="1"/>
</dbReference>
<comment type="caution">
    <text evidence="2">The sequence shown here is derived from an EMBL/GenBank/DDBJ whole genome shotgun (WGS) entry which is preliminary data.</text>
</comment>
<dbReference type="InterPro" id="IPR012337">
    <property type="entry name" value="RNaseH-like_sf"/>
</dbReference>
<evidence type="ECO:0000313" key="3">
    <source>
        <dbReference type="Proteomes" id="UP000070133"/>
    </source>
</evidence>
<feature type="region of interest" description="Disordered" evidence="1">
    <location>
        <begin position="58"/>
        <end position="85"/>
    </location>
</feature>
<dbReference type="InterPro" id="IPR022124">
    <property type="entry name" value="DUF3659"/>
</dbReference>
<dbReference type="Gene3D" id="3.30.420.10">
    <property type="entry name" value="Ribonuclease H-like superfamily/Ribonuclease H"/>
    <property type="match status" value="1"/>
</dbReference>
<feature type="region of interest" description="Disordered" evidence="1">
    <location>
        <begin position="179"/>
        <end position="198"/>
    </location>
</feature>
<proteinExistence type="predicted"/>
<evidence type="ECO:0008006" key="4">
    <source>
        <dbReference type="Google" id="ProtNLM"/>
    </source>
</evidence>
<organism evidence="2 3">
    <name type="scientific">Pseudocercospora eumusae</name>
    <dbReference type="NCBI Taxonomy" id="321146"/>
    <lineage>
        <taxon>Eukaryota</taxon>
        <taxon>Fungi</taxon>
        <taxon>Dikarya</taxon>
        <taxon>Ascomycota</taxon>
        <taxon>Pezizomycotina</taxon>
        <taxon>Dothideomycetes</taxon>
        <taxon>Dothideomycetidae</taxon>
        <taxon>Mycosphaerellales</taxon>
        <taxon>Mycosphaerellaceae</taxon>
        <taxon>Pseudocercospora</taxon>
    </lineage>
</organism>
<gene>
    <name evidence="2" type="ORF">AC578_3587</name>
</gene>
<evidence type="ECO:0000256" key="1">
    <source>
        <dbReference type="SAM" id="MobiDB-lite"/>
    </source>
</evidence>
<name>A0A139HPL3_9PEZI</name>
<feature type="region of interest" description="Disordered" evidence="1">
    <location>
        <begin position="1"/>
        <end position="46"/>
    </location>
</feature>
<evidence type="ECO:0000313" key="2">
    <source>
        <dbReference type="EMBL" id="KXT04376.1"/>
    </source>
</evidence>
<dbReference type="SUPFAM" id="SSF53098">
    <property type="entry name" value="Ribonuclease H-like"/>
    <property type="match status" value="1"/>
</dbReference>
<keyword evidence="3" id="KW-1185">Reference proteome</keyword>
<dbReference type="AlphaFoldDB" id="A0A139HPL3"/>
<dbReference type="OrthoDB" id="26838at2759"/>
<dbReference type="PANTHER" id="PTHR43040:SF1">
    <property type="entry name" value="RIBONUCLEASE D"/>
    <property type="match status" value="1"/>
</dbReference>
<dbReference type="InterPro" id="IPR036397">
    <property type="entry name" value="RNaseH_sf"/>
</dbReference>
<feature type="compositionally biased region" description="Polar residues" evidence="1">
    <location>
        <begin position="22"/>
        <end position="45"/>
    </location>
</feature>
<accession>A0A139HPL3</accession>
<reference evidence="2 3" key="1">
    <citation type="submission" date="2015-07" db="EMBL/GenBank/DDBJ databases">
        <title>Comparative genomics of the Sigatoka disease complex on banana suggests a link between parallel evolutionary changes in Pseudocercospora fijiensis and Pseudocercospora eumusae and increased virulence on the banana host.</title>
        <authorList>
            <person name="Chang T.-C."/>
            <person name="Salvucci A."/>
            <person name="Crous P.W."/>
            <person name="Stergiopoulos I."/>
        </authorList>
    </citation>
    <scope>NUCLEOTIDE SEQUENCE [LARGE SCALE GENOMIC DNA]</scope>
    <source>
        <strain evidence="2 3">CBS 114824</strain>
    </source>
</reference>
<dbReference type="EMBL" id="LFZN01000021">
    <property type="protein sequence ID" value="KXT04376.1"/>
    <property type="molecule type" value="Genomic_DNA"/>
</dbReference>
<dbReference type="GO" id="GO:0003676">
    <property type="term" value="F:nucleic acid binding"/>
    <property type="evidence" value="ECO:0007669"/>
    <property type="project" value="InterPro"/>
</dbReference>
<sequence>MSRVGADNSDLDKGCSADEEAQSSTSYSRLHRLGSSSTSNITSQAEEAHNIRAADTSLPFRSYSSSGPRDCKLPSTGLAKNATGDPTDGRLLLPIQFLEGRRVGRDGNVLDHNGDVLGKVVQGNVDHCAGAYIREEGKIVSASGKQLGLVRIVGGPAARDAFAEWRDTLSPLESAAVKYEDDEENETVPQQTHDQPPEATISTNAMQCVEMAKNSEPGTTSTFLSLQGEATQKIEFEKMERKMTSLVGQLQSIENDIHAHMHPKLYDRLPFREVTATYDKILAAIADQRTWRVFEDNSGVTGGQRPQMKLPEPKLSVVDDVEKVSDMIDGILAALDTSTPDRLVLFLQGKQSGRGGDISIMTIYVPSRDHAYILDVAVLGAASFGCSGTSTNASIDLRQILENPDVTKLMFDCRLPSIALHDVYGIKLDGVIDAQLAFCATRTKLKERRQLSVLSKAVLHSTAMDKEDQKTWKSDLKWGNVCLVLGEADAKCAKTACEKNSNKWQYVENFVAETKAESGLKECNARPIPELVSKYCIAQVILLGPLLDYCTSHPVWTEDLAKRVEKETTKRLGMREWKELPQGERSWNAAPVGWANFEHCRAE</sequence>
<dbReference type="Proteomes" id="UP000070133">
    <property type="component" value="Unassembled WGS sequence"/>
</dbReference>
<feature type="compositionally biased region" description="Polar residues" evidence="1">
    <location>
        <begin position="187"/>
        <end position="198"/>
    </location>
</feature>
<protein>
    <recommendedName>
        <fullName evidence="4">3'-5' exonuclease domain-containing protein</fullName>
    </recommendedName>
</protein>